<dbReference type="FunFam" id="1.20.58.60:FF:000106">
    <property type="entry name" value="Spectrin beta chain"/>
    <property type="match status" value="1"/>
</dbReference>
<evidence type="ECO:0000256" key="8">
    <source>
        <dbReference type="ARBA" id="ARBA00022990"/>
    </source>
</evidence>
<feature type="coiled-coil region" evidence="13">
    <location>
        <begin position="779"/>
        <end position="813"/>
    </location>
</feature>
<evidence type="ECO:0000256" key="6">
    <source>
        <dbReference type="ARBA" id="ARBA00022553"/>
    </source>
</evidence>
<keyword evidence="13" id="KW-0175">Coiled coil</keyword>
<dbReference type="Gene3D" id="1.10.418.10">
    <property type="entry name" value="Calponin-like domain"/>
    <property type="match status" value="2"/>
</dbReference>
<dbReference type="FunFam" id="2.30.29.30:FF:000024">
    <property type="entry name" value="Spectrin beta chain"/>
    <property type="match status" value="1"/>
</dbReference>
<feature type="compositionally biased region" description="Polar residues" evidence="14">
    <location>
        <begin position="2213"/>
        <end position="2225"/>
    </location>
</feature>
<dbReference type="SUPFAM" id="SSF50729">
    <property type="entry name" value="PH domain-like"/>
    <property type="match status" value="1"/>
</dbReference>
<keyword evidence="6" id="KW-0597">Phosphoprotein</keyword>
<dbReference type="InterPro" id="IPR041681">
    <property type="entry name" value="PH_9"/>
</dbReference>
<dbReference type="OrthoDB" id="18853at2759"/>
<keyword evidence="4 12" id="KW-0117">Actin capping</keyword>
<evidence type="ECO:0000256" key="5">
    <source>
        <dbReference type="ARBA" id="ARBA00022490"/>
    </source>
</evidence>
<dbReference type="Pfam" id="PF15410">
    <property type="entry name" value="PH_9"/>
    <property type="match status" value="1"/>
</dbReference>
<feature type="region of interest" description="Disordered" evidence="14">
    <location>
        <begin position="2044"/>
        <end position="2093"/>
    </location>
</feature>
<dbReference type="GO" id="GO:0051693">
    <property type="term" value="P:actin filament capping"/>
    <property type="evidence" value="ECO:0007669"/>
    <property type="project" value="UniProtKB-UniRule"/>
</dbReference>
<dbReference type="GO" id="GO:0016192">
    <property type="term" value="P:vesicle-mediated transport"/>
    <property type="evidence" value="ECO:0007669"/>
    <property type="project" value="UniProtKB-ARBA"/>
</dbReference>
<dbReference type="FunFam" id="1.20.58.60:FF:000020">
    <property type="entry name" value="Spectrin alpha chain, non-erythrocytic 1"/>
    <property type="match status" value="1"/>
</dbReference>
<evidence type="ECO:0000313" key="17">
    <source>
        <dbReference type="EMBL" id="KOF75773.1"/>
    </source>
</evidence>
<feature type="region of interest" description="Disordered" evidence="14">
    <location>
        <begin position="2018"/>
        <end position="2037"/>
    </location>
</feature>
<dbReference type="SMART" id="SM00233">
    <property type="entry name" value="PH"/>
    <property type="match status" value="1"/>
</dbReference>
<dbReference type="GO" id="GO:0003779">
    <property type="term" value="F:actin binding"/>
    <property type="evidence" value="ECO:0007669"/>
    <property type="project" value="UniProtKB-KW"/>
</dbReference>
<gene>
    <name evidence="17" type="ORF">OCBIM_22034275mg</name>
</gene>
<dbReference type="FunFam" id="1.20.58.60:FF:000011">
    <property type="entry name" value="Spectrin beta chain"/>
    <property type="match status" value="1"/>
</dbReference>
<dbReference type="PROSITE" id="PS50003">
    <property type="entry name" value="PH_DOMAIN"/>
    <property type="match status" value="1"/>
</dbReference>
<dbReference type="Gene3D" id="1.20.58.60">
    <property type="match status" value="13"/>
</dbReference>
<dbReference type="Pfam" id="PF00307">
    <property type="entry name" value="CH"/>
    <property type="match status" value="2"/>
</dbReference>
<evidence type="ECO:0000256" key="3">
    <source>
        <dbReference type="ARBA" id="ARBA00006826"/>
    </source>
</evidence>
<evidence type="ECO:0000259" key="16">
    <source>
        <dbReference type="PROSITE" id="PS50021"/>
    </source>
</evidence>
<keyword evidence="5 12" id="KW-0963">Cytoplasm</keyword>
<dbReference type="InterPro" id="IPR001849">
    <property type="entry name" value="PH_domain"/>
</dbReference>
<dbReference type="PROSITE" id="PS00020">
    <property type="entry name" value="ACTININ_2"/>
    <property type="match status" value="1"/>
</dbReference>
<dbReference type="FunFam" id="1.20.58.60:FF:000018">
    <property type="entry name" value="Spectrin beta chain"/>
    <property type="match status" value="1"/>
</dbReference>
<dbReference type="CDD" id="cd00176">
    <property type="entry name" value="SPEC"/>
    <property type="match status" value="9"/>
</dbReference>
<dbReference type="InterPro" id="IPR001605">
    <property type="entry name" value="PH_dom-spectrin-type"/>
</dbReference>
<feature type="compositionally biased region" description="Basic residues" evidence="14">
    <location>
        <begin position="2237"/>
        <end position="2249"/>
    </location>
</feature>
<feature type="coiled-coil region" evidence="13">
    <location>
        <begin position="991"/>
        <end position="1025"/>
    </location>
</feature>
<evidence type="ECO:0000256" key="4">
    <source>
        <dbReference type="ARBA" id="ARBA00022467"/>
    </source>
</evidence>
<dbReference type="PANTHER" id="PTHR11915">
    <property type="entry name" value="SPECTRIN/FILAMIN RELATED CYTOSKELETAL PROTEIN"/>
    <property type="match status" value="1"/>
</dbReference>
<protein>
    <recommendedName>
        <fullName evidence="12">Spectrin beta chain</fullName>
    </recommendedName>
</protein>
<dbReference type="Pfam" id="PF00435">
    <property type="entry name" value="Spectrin"/>
    <property type="match status" value="16"/>
</dbReference>
<dbReference type="SMART" id="SM00033">
    <property type="entry name" value="CH"/>
    <property type="match status" value="2"/>
</dbReference>
<feature type="domain" description="Calponin-homology (CH)" evidence="16">
    <location>
        <begin position="168"/>
        <end position="273"/>
    </location>
</feature>
<dbReference type="Gene3D" id="2.30.29.30">
    <property type="entry name" value="Pleckstrin-homology domain (PH domain)/Phosphotyrosine-binding domain (PTB)"/>
    <property type="match status" value="1"/>
</dbReference>
<evidence type="ECO:0000256" key="2">
    <source>
        <dbReference type="ARBA" id="ARBA00004544"/>
    </source>
</evidence>
<dbReference type="FunFam" id="1.20.58.60:FF:000340">
    <property type="entry name" value="Spectrin beta chain"/>
    <property type="match status" value="1"/>
</dbReference>
<reference evidence="17" key="1">
    <citation type="submission" date="2015-07" db="EMBL/GenBank/DDBJ databases">
        <title>MeaNS - Measles Nucleotide Surveillance Program.</title>
        <authorList>
            <person name="Tran T."/>
            <person name="Druce J."/>
        </authorList>
    </citation>
    <scope>NUCLEOTIDE SEQUENCE</scope>
    <source>
        <strain evidence="17">UCB-OBI-ISO-001</strain>
        <tissue evidence="17">Gonad</tissue>
    </source>
</reference>
<feature type="domain" description="PH" evidence="15">
    <location>
        <begin position="2100"/>
        <end position="2212"/>
    </location>
</feature>
<accession>A0A0L8GFP6</accession>
<proteinExistence type="inferred from homology"/>
<dbReference type="FunFam" id="1.10.418.10:FF:000003">
    <property type="entry name" value="Spectrin beta chain"/>
    <property type="match status" value="1"/>
</dbReference>
<dbReference type="FunFam" id="1.20.58.60:FF:000028">
    <property type="entry name" value="Spectrin beta chain"/>
    <property type="match status" value="1"/>
</dbReference>
<dbReference type="FunFam" id="1.20.58.60:FF:000033">
    <property type="entry name" value="Spectrin beta chain"/>
    <property type="match status" value="1"/>
</dbReference>
<dbReference type="SMART" id="SM00150">
    <property type="entry name" value="SPEC"/>
    <property type="match status" value="16"/>
</dbReference>
<feature type="region of interest" description="Disordered" evidence="14">
    <location>
        <begin position="2210"/>
        <end position="2249"/>
    </location>
</feature>
<dbReference type="GO" id="GO:0016020">
    <property type="term" value="C:membrane"/>
    <property type="evidence" value="ECO:0007669"/>
    <property type="project" value="UniProtKB-ARBA"/>
</dbReference>
<dbReference type="GO" id="GO:0005200">
    <property type="term" value="F:structural constituent of cytoskeleton"/>
    <property type="evidence" value="ECO:0007669"/>
    <property type="project" value="UniProtKB-UniRule"/>
</dbReference>
<dbReference type="InterPro" id="IPR001589">
    <property type="entry name" value="Actinin_actin-bd_CS"/>
</dbReference>
<dbReference type="PIRSF" id="PIRSF002297">
    <property type="entry name" value="Spectrin_beta_subunit"/>
    <property type="match status" value="1"/>
</dbReference>
<evidence type="ECO:0000256" key="13">
    <source>
        <dbReference type="SAM" id="Coils"/>
    </source>
</evidence>
<dbReference type="PROSITE" id="PS50021">
    <property type="entry name" value="CH"/>
    <property type="match status" value="2"/>
</dbReference>
<dbReference type="InterPro" id="IPR002017">
    <property type="entry name" value="Spectrin_repeat"/>
</dbReference>
<comment type="similarity">
    <text evidence="3 12">Belongs to the spectrin family.</text>
</comment>
<dbReference type="CDD" id="cd21246">
    <property type="entry name" value="CH_SPTB-like_rpt1"/>
    <property type="match status" value="1"/>
</dbReference>
<feature type="compositionally biased region" description="Basic and acidic residues" evidence="14">
    <location>
        <begin position="2082"/>
        <end position="2092"/>
    </location>
</feature>
<name>A0A0L8GFP6_OCTBM</name>
<dbReference type="SUPFAM" id="SSF47576">
    <property type="entry name" value="Calponin-homology domain, CH-domain"/>
    <property type="match status" value="1"/>
</dbReference>
<evidence type="ECO:0000259" key="15">
    <source>
        <dbReference type="PROSITE" id="PS50003"/>
    </source>
</evidence>
<evidence type="ECO:0000256" key="1">
    <source>
        <dbReference type="ARBA" id="ARBA00004245"/>
    </source>
</evidence>
<feature type="compositionally biased region" description="Acidic residues" evidence="14">
    <location>
        <begin position="2050"/>
        <end position="2071"/>
    </location>
</feature>
<comment type="subcellular location">
    <subcellularLocation>
        <location evidence="2">Cytoplasm</location>
        <location evidence="2">Cell cortex</location>
    </subcellularLocation>
    <subcellularLocation>
        <location evidence="1">Cytoplasm</location>
        <location evidence="1">Cytoskeleton</location>
    </subcellularLocation>
</comment>
<keyword evidence="10 12" id="KW-0206">Cytoskeleton</keyword>
<evidence type="ECO:0000256" key="12">
    <source>
        <dbReference type="PIRNR" id="PIRNR002297"/>
    </source>
</evidence>
<dbReference type="PROSITE" id="PS00019">
    <property type="entry name" value="ACTININ_1"/>
    <property type="match status" value="1"/>
</dbReference>
<dbReference type="FunFam" id="1.20.58.60:FF:000049">
    <property type="entry name" value="Spectrin beta chain"/>
    <property type="match status" value="1"/>
</dbReference>
<comment type="function">
    <text evidence="11">Probably plays an important role in neuronal membrane skeleton.</text>
</comment>
<dbReference type="EMBL" id="KQ422015">
    <property type="protein sequence ID" value="KOF75773.1"/>
    <property type="molecule type" value="Genomic_DNA"/>
</dbReference>
<dbReference type="SUPFAM" id="SSF46966">
    <property type="entry name" value="Spectrin repeat"/>
    <property type="match status" value="14"/>
</dbReference>
<dbReference type="FunFam" id="1.10.418.10:FF:000004">
    <property type="entry name" value="Spectrin beta chain"/>
    <property type="match status" value="1"/>
</dbReference>
<feature type="coiled-coil region" evidence="13">
    <location>
        <begin position="452"/>
        <end position="486"/>
    </location>
</feature>
<dbReference type="InterPro" id="IPR001715">
    <property type="entry name" value="CH_dom"/>
</dbReference>
<dbReference type="InterPro" id="IPR011993">
    <property type="entry name" value="PH-like_dom_sf"/>
</dbReference>
<evidence type="ECO:0000256" key="7">
    <source>
        <dbReference type="ARBA" id="ARBA00022737"/>
    </source>
</evidence>
<evidence type="ECO:0000256" key="11">
    <source>
        <dbReference type="ARBA" id="ARBA00054264"/>
    </source>
</evidence>
<feature type="domain" description="Calponin-homology (CH)" evidence="16">
    <location>
        <begin position="50"/>
        <end position="154"/>
    </location>
</feature>
<sequence length="2249" mass="261277">MTEVAQIHTGVHWEPGQAPQMVEEGFDSGSNSSKLFERSRIKALADEREAVQKKTFTKWVNSHLARVGCRISDLYLDLRDGKMLIKLLEVLSGERLPRPTKGKMRIHCLENVDKALTFLHEQKVHLENMGAHDIVDGSARLTLGLIWTIILRFQIQDIIEETENSETKSAKDALLLWCQMKTAGYPNVNVRNFTTSWRDGLAFNAIIHKHRSDLIQYDRLQKSNAMHNLNNAFTVAEEKLGITKLLDPEDVNVEIPDEKSIITYVVTYYHYFSKMKAESVQGKRIGRVIDNAIDTEKMIEEYETLTSDLLEWIEQTIVILNDRKFANSLTGVQEQLTGFNTYRTVEKPPKFVEKGNLEVLLFTLQSKMRANNQRPYLPREGKLISDINKAWDKLEKAEHERELALREELIRQEKLEQLAARFNRKAGMREVWLSENQRLVSQDNFGHDLAAVEAATKKHEAIETDINAYEERVQAVIAVSNELQQENYHDINRIAARKDNVLSLWNYLLELLRARRMRLELSLNLQKIFQEMLYILDWMEEIKARLMSSDYGKHLMGVEDLLQKHSLLEADINVVGDRVKTVNSQAQRFAEGDFVDVGAEYRPCKPEVIVERMSTLETAFTELKQLSAERRARLEESRKLWQFYWDMADEEGWVKEKEQLMSSPDLGHDLTSVHLLLNKHKALEDEMTARHSHLQSVIQVGNDLISAGNFGADKIQERIDEINQQWESLIDLAAYRKRRLNEAVDYYQFFADADDIDIWMLDTFRIVSSEDVGRDEASVQSLLKKHKDVTDELKNYQSVIESLHEQATNLGEQDRESDDVQSRLGSIDRRYQELLELAKLRKQRLLDALSLYKLFNEADGVQTWIDEKEKFLATIVITDDIEELAIVKHRFESFEHEMNSTASKVAVVNQLARQLLQVEHPNAADVIARQNQLNQEWNTLRSLVDQKREEIHLAHGLQNFHIECNETIGWINEKVKIIESTEELGNDLAGVMTLQRRLSGMERDLAAIQAKVESLQVEADRLQETKPEEAQAIREKINDISNVWMDLKEMLKDRDEKLGEAGELQRFLGNLDHFQQWLSRTQTTVASEDIPNNLADAEKLLNQHQQLKDEIDAYAPEYAKMKEFGDKVTEGQDDPQYMFLRQRLQALDGGWQELLQMWENRQQLLSQSLNLQMFLRDAKQGEVLLNQQENFLSKEEVPNSLEAAENIIKKHEAFITTMDANDEKINNVLQFGHRLIEDNNHAADKISKKAENINERRNANRQRAYEQLERLKDQRMLQQFFQDCEELRDWLQDKMSAAQDETYRDAKNLHSKYMRHQAFESEIAANKDRLLKLREAGEGLLKDKPEAAEQVGPVLESLSNQWEELENTTKDKGERLFDANRSVLYEQSCDDIDGWIQQLESQVVTEEFGRDLTTVNIQMQRQNQLEGQMKCKENQVLELDKQANYLKTMDPNKEAEIEARKVAVAERFMKIQAPLLVRRSQLERVKRIHQFQRDIEDEKMWVEEKMPLATSGNYGNSLLSVQLLMKKTHSLQTEIENHEPRIDSVIAVGQELVNEQHPQADEFQQHIDDLSSKWKTLKDAVDARKARLQLSDIAQQYYQDTSEAESWMSEQELYMMGEERAKDEIGAQNMLKKHQNLESAVEDYADVVRQLGERSRNLIEQEHPERFKEFARDTENFGQDRVASANEICDSLIVAEHSDAPIIAQWKDNLNEAWTDLLELIDTRTQMLQASWELWKFNHDCKETLERIQEKKNYIPEEVGRDAQSVAVLQRKNANFEHDLVTLGNQVHLIQEESACLQIGYAGEKAREIQNWESDVVNAWRNLQLMVESRRMRLADASDLYRFFNMVRDLMLWIDDIRRQMSTQEKPRDVSGVELLMNNHQSLKAEIDAREENFAICINLGRDLITRKHYRSSEVREKLIQLTSQRHSMNEQWDERWEYLQLILEVYQFARDAAVAESWLIAQEPYLQNQDLGDTLDAVENLIKKHEAFEKSAATQEERFAALEKLTTFELKEIQRRQEEEYRQQHPEEVEKSKEEKRRKYIAEFVPPEEPPEPEPEEVVSTEPEDGEATSDDQGPAAMTNGEKEVTDESEHQLAGAPEAEHLEGALIRKHEWETQTKKASNRSWEKAYIILQANELSCYKDFKHAKTDPNTRLHHETAINLSGATCDRAHDYTKRPHVFRLKLAGGAEYLFQCKDDAEMENWITKVSAATGEASSSGPTRSQTLPAKPEGEPKRDEHKRRSFFTLKKK</sequence>
<dbReference type="PRINTS" id="PR00683">
    <property type="entry name" value="SPECTRINPH"/>
</dbReference>
<dbReference type="InterPro" id="IPR016343">
    <property type="entry name" value="Spectrin_bsu"/>
</dbReference>
<dbReference type="FunFam" id="1.20.58.60:FF:000059">
    <property type="entry name" value="Spectrin beta chain"/>
    <property type="match status" value="1"/>
</dbReference>
<dbReference type="CDD" id="cd21248">
    <property type="entry name" value="CH_SPTB_like_rpt2"/>
    <property type="match status" value="1"/>
</dbReference>
<keyword evidence="7" id="KW-0677">Repeat</keyword>
<evidence type="ECO:0000256" key="14">
    <source>
        <dbReference type="SAM" id="MobiDB-lite"/>
    </source>
</evidence>
<organism evidence="17">
    <name type="scientific">Octopus bimaculoides</name>
    <name type="common">California two-spotted octopus</name>
    <dbReference type="NCBI Taxonomy" id="37653"/>
    <lineage>
        <taxon>Eukaryota</taxon>
        <taxon>Metazoa</taxon>
        <taxon>Spiralia</taxon>
        <taxon>Lophotrochozoa</taxon>
        <taxon>Mollusca</taxon>
        <taxon>Cephalopoda</taxon>
        <taxon>Coleoidea</taxon>
        <taxon>Octopodiformes</taxon>
        <taxon>Octopoda</taxon>
        <taxon>Incirrata</taxon>
        <taxon>Octopodidae</taxon>
        <taxon>Octopus</taxon>
    </lineage>
</organism>
<dbReference type="GO" id="GO:0008091">
    <property type="term" value="C:spectrin"/>
    <property type="evidence" value="ECO:0007669"/>
    <property type="project" value="InterPro"/>
</dbReference>
<evidence type="ECO:0000256" key="9">
    <source>
        <dbReference type="ARBA" id="ARBA00023203"/>
    </source>
</evidence>
<dbReference type="GO" id="GO:0005543">
    <property type="term" value="F:phospholipid binding"/>
    <property type="evidence" value="ECO:0007669"/>
    <property type="project" value="InterPro"/>
</dbReference>
<keyword evidence="8" id="KW-0007">Acetylation</keyword>
<evidence type="ECO:0000256" key="10">
    <source>
        <dbReference type="ARBA" id="ARBA00023212"/>
    </source>
</evidence>
<dbReference type="FunFam" id="1.20.58.60:FF:000083">
    <property type="entry name" value="Spectrin beta chain"/>
    <property type="match status" value="1"/>
</dbReference>
<dbReference type="InterPro" id="IPR036872">
    <property type="entry name" value="CH_dom_sf"/>
</dbReference>
<keyword evidence="9 12" id="KW-0009">Actin-binding</keyword>
<dbReference type="CDD" id="cd10571">
    <property type="entry name" value="PH_beta_spectrin"/>
    <property type="match status" value="1"/>
</dbReference>
<dbReference type="GO" id="GO:0005829">
    <property type="term" value="C:cytosol"/>
    <property type="evidence" value="ECO:0007669"/>
    <property type="project" value="UniProtKB-ARBA"/>
</dbReference>
<dbReference type="InterPro" id="IPR018159">
    <property type="entry name" value="Spectrin/alpha-actinin"/>
</dbReference>